<protein>
    <submittedName>
        <fullName evidence="3">5-carboxy-2-oxohept-3-enedioate decarboxylase HpaG1 subunit</fullName>
        <ecNumber evidence="3">4.1.1.68</ecNumber>
    </submittedName>
</protein>
<gene>
    <name evidence="3" type="ORF">M670_03327</name>
</gene>
<name>A0A072NIJ3_SCHAZ</name>
<reference evidence="3 4" key="1">
    <citation type="submission" date="2014-04" db="EMBL/GenBank/DDBJ databases">
        <title>Draft genome sequence of Bacillus azotoformans MEV2011, a (co-) denitrifying strain unable to grow in the presence of oxygen.</title>
        <authorList>
            <person name="Nielsen M."/>
            <person name="Schreiber L."/>
            <person name="Finster K."/>
            <person name="Schramm A."/>
        </authorList>
    </citation>
    <scope>NUCLEOTIDE SEQUENCE [LARGE SCALE GENOMIC DNA]</scope>
    <source>
        <strain evidence="3 4">MEV2011</strain>
    </source>
</reference>
<keyword evidence="1" id="KW-0479">Metal-binding</keyword>
<dbReference type="EC" id="4.1.1.68" evidence="3"/>
<dbReference type="Gene3D" id="3.90.850.10">
    <property type="entry name" value="Fumarylacetoacetase-like, C-terminal domain"/>
    <property type="match status" value="1"/>
</dbReference>
<dbReference type="GO" id="GO:0018800">
    <property type="term" value="F:5-oxopent-3-ene-1,2,5-tricarboxylate decarboxylase activity"/>
    <property type="evidence" value="ECO:0007669"/>
    <property type="project" value="UniProtKB-EC"/>
</dbReference>
<evidence type="ECO:0000313" key="4">
    <source>
        <dbReference type="Proteomes" id="UP000027936"/>
    </source>
</evidence>
<dbReference type="GO" id="GO:0008704">
    <property type="term" value="F:5-carboxymethyl-2-hydroxymuconate delta-isomerase activity"/>
    <property type="evidence" value="ECO:0007669"/>
    <property type="project" value="InterPro"/>
</dbReference>
<dbReference type="Proteomes" id="UP000027936">
    <property type="component" value="Unassembled WGS sequence"/>
</dbReference>
<dbReference type="AlphaFoldDB" id="A0A072NIJ3"/>
<dbReference type="InterPro" id="IPR036663">
    <property type="entry name" value="Fumarylacetoacetase_C_sf"/>
</dbReference>
<evidence type="ECO:0000256" key="1">
    <source>
        <dbReference type="ARBA" id="ARBA00022723"/>
    </source>
</evidence>
<organism evidence="3 4">
    <name type="scientific">Schinkia azotoformans MEV2011</name>
    <dbReference type="NCBI Taxonomy" id="1348973"/>
    <lineage>
        <taxon>Bacteria</taxon>
        <taxon>Bacillati</taxon>
        <taxon>Bacillota</taxon>
        <taxon>Bacilli</taxon>
        <taxon>Bacillales</taxon>
        <taxon>Bacillaceae</taxon>
        <taxon>Calidifontibacillus/Schinkia group</taxon>
        <taxon>Schinkia</taxon>
    </lineage>
</organism>
<dbReference type="GO" id="GO:0046872">
    <property type="term" value="F:metal ion binding"/>
    <property type="evidence" value="ECO:0007669"/>
    <property type="project" value="UniProtKB-KW"/>
</dbReference>
<dbReference type="SUPFAM" id="SSF56529">
    <property type="entry name" value="FAH"/>
    <property type="match status" value="1"/>
</dbReference>
<feature type="domain" description="Fumarylacetoacetase-like C-terminal" evidence="2">
    <location>
        <begin position="47"/>
        <end position="252"/>
    </location>
</feature>
<keyword evidence="3" id="KW-0456">Lyase</keyword>
<dbReference type="InterPro" id="IPR012686">
    <property type="entry name" value="HPA_isomer/decarb_N"/>
</dbReference>
<sequence>MSTGKVKFSGILQEETVNIDYENQIIEVKGKNVSLQELNLDAPVSGTIYGTLLNYKGAMEALGEAVNEDPYKAPPKAPILYIKPVNTVIGYGASIPMPAGIDQLEVGAALGLVIGKKATRVAKAEALDYIAGYTVVNDVSVPHASVYRPAISQKCRDGFCPVGPWVIDRKAVENPDALTVRVFINNELRQENTTANLIRSVSQLMADVTDYMTLNEGDILLVGVPENAPLAKVGDHVRIEISGVGILENTIVHENELQVGGAKR</sequence>
<dbReference type="RefSeq" id="WP_051678253.1">
    <property type="nucleotide sequence ID" value="NZ_JJRY01000014.1"/>
</dbReference>
<dbReference type="Pfam" id="PF01557">
    <property type="entry name" value="FAA_hydrolase"/>
    <property type="match status" value="1"/>
</dbReference>
<comment type="caution">
    <text evidence="3">The sequence shown here is derived from an EMBL/GenBank/DDBJ whole genome shotgun (WGS) entry which is preliminary data.</text>
</comment>
<accession>A0A072NIJ3</accession>
<dbReference type="NCBIfam" id="TIGR02305">
    <property type="entry name" value="HpaG-N-term"/>
    <property type="match status" value="1"/>
</dbReference>
<dbReference type="PATRIC" id="fig|1348973.3.peg.3205"/>
<dbReference type="PANTHER" id="PTHR11820:SF114">
    <property type="entry name" value="4-HYDROXYPHENYLACETATE CATABOLISM PROTEIN"/>
    <property type="match status" value="1"/>
</dbReference>
<dbReference type="InterPro" id="IPR011234">
    <property type="entry name" value="Fumarylacetoacetase-like_C"/>
</dbReference>
<proteinExistence type="predicted"/>
<dbReference type="EMBL" id="JJRY01000014">
    <property type="protein sequence ID" value="KEF37519.1"/>
    <property type="molecule type" value="Genomic_DNA"/>
</dbReference>
<dbReference type="PANTHER" id="PTHR11820">
    <property type="entry name" value="ACYLPYRUVASE"/>
    <property type="match status" value="1"/>
</dbReference>
<evidence type="ECO:0000313" key="3">
    <source>
        <dbReference type="EMBL" id="KEF37519.1"/>
    </source>
</evidence>
<evidence type="ECO:0000259" key="2">
    <source>
        <dbReference type="Pfam" id="PF01557"/>
    </source>
</evidence>
<dbReference type="OrthoDB" id="9805307at2"/>